<dbReference type="CDD" id="cd02570">
    <property type="entry name" value="PseudoU_synth_EcTruA"/>
    <property type="match status" value="1"/>
</dbReference>
<dbReference type="AlphaFoldDB" id="A0A174ITM5"/>
<dbReference type="Proteomes" id="UP000095594">
    <property type="component" value="Unassembled WGS sequence"/>
</dbReference>
<proteinExistence type="inferred from homology"/>
<comment type="subunit">
    <text evidence="4">Homodimer.</text>
</comment>
<sequence length="244" mass="27596">MNNIKLTIEYDGTNYYGWQRQKDKISIQEAIEQAIASITKENSEVIGSSRTDAGVHAKGFVANFKTNSSVPPNRFREALNTKLPDDIVIIKSEAVNDEFHARYNAKGKTYEYNLLNTEAPSALLRNYSYHPKYDLNVEAMKEAAKYFIGTHDFIAFRSQGSSVKGTVRTIFDLKVEEKDEIIKISVTGDGFLYNMVRIIVGTLIEVGRGKTKSEDIKEIILKKDRKLAGFCVPAKGLFLKEVYY</sequence>
<dbReference type="FunFam" id="3.30.70.580:FF:000001">
    <property type="entry name" value="tRNA pseudouridine synthase A"/>
    <property type="match status" value="1"/>
</dbReference>
<dbReference type="Pfam" id="PF01416">
    <property type="entry name" value="PseudoU_synth_1"/>
    <property type="match status" value="2"/>
</dbReference>
<feature type="domain" description="Pseudouridine synthase I TruA alpha/beta" evidence="8">
    <location>
        <begin position="8"/>
        <end position="104"/>
    </location>
</feature>
<dbReference type="Gene3D" id="3.30.70.580">
    <property type="entry name" value="Pseudouridine synthase I, catalytic domain, N-terminal subdomain"/>
    <property type="match status" value="1"/>
</dbReference>
<dbReference type="GO" id="GO:0160147">
    <property type="term" value="F:tRNA pseudouridine(38-40) synthase activity"/>
    <property type="evidence" value="ECO:0007669"/>
    <property type="project" value="UniProtKB-EC"/>
</dbReference>
<evidence type="ECO:0000256" key="6">
    <source>
        <dbReference type="PIRSR" id="PIRSR001430-2"/>
    </source>
</evidence>
<evidence type="ECO:0000313" key="9">
    <source>
        <dbReference type="EMBL" id="CUO88249.1"/>
    </source>
</evidence>
<dbReference type="InterPro" id="IPR020094">
    <property type="entry name" value="TruA/RsuA/RluB/E/F_N"/>
</dbReference>
<dbReference type="OrthoDB" id="9811823at2"/>
<gene>
    <name evidence="9" type="primary">truA_2</name>
    <name evidence="4" type="synonym">truA</name>
    <name evidence="9" type="ORF">ERS852471_02526</name>
</gene>
<dbReference type="PANTHER" id="PTHR11142:SF0">
    <property type="entry name" value="TRNA PSEUDOURIDINE SYNTHASE-LIKE 1"/>
    <property type="match status" value="1"/>
</dbReference>
<comment type="catalytic activity">
    <reaction evidence="4 7">
        <text>uridine(38/39/40) in tRNA = pseudouridine(38/39/40) in tRNA</text>
        <dbReference type="Rhea" id="RHEA:22376"/>
        <dbReference type="Rhea" id="RHEA-COMP:10085"/>
        <dbReference type="Rhea" id="RHEA-COMP:10087"/>
        <dbReference type="ChEBI" id="CHEBI:65314"/>
        <dbReference type="ChEBI" id="CHEBI:65315"/>
        <dbReference type="EC" id="5.4.99.12"/>
    </reaction>
</comment>
<dbReference type="NCBIfam" id="TIGR00071">
    <property type="entry name" value="hisT_truA"/>
    <property type="match status" value="1"/>
</dbReference>
<reference evidence="9 10" key="1">
    <citation type="submission" date="2015-09" db="EMBL/GenBank/DDBJ databases">
        <authorList>
            <consortium name="Pathogen Informatics"/>
        </authorList>
    </citation>
    <scope>NUCLEOTIDE SEQUENCE [LARGE SCALE GENOMIC DNA]</scope>
    <source>
        <strain evidence="9 10">2789STDY5834856</strain>
    </source>
</reference>
<dbReference type="PIRSF" id="PIRSF001430">
    <property type="entry name" value="tRNA_psdUrid_synth"/>
    <property type="match status" value="1"/>
</dbReference>
<dbReference type="SUPFAM" id="SSF55120">
    <property type="entry name" value="Pseudouridine synthase"/>
    <property type="match status" value="1"/>
</dbReference>
<dbReference type="EC" id="5.4.99.12" evidence="4"/>
<comment type="similarity">
    <text evidence="1 4 7">Belongs to the tRNA pseudouridine synthase TruA family.</text>
</comment>
<feature type="active site" description="Nucleophile" evidence="4 5">
    <location>
        <position position="52"/>
    </location>
</feature>
<dbReference type="InterPro" id="IPR020097">
    <property type="entry name" value="PsdUridine_synth_TruA_a/b_dom"/>
</dbReference>
<evidence type="ECO:0000313" key="10">
    <source>
        <dbReference type="Proteomes" id="UP000095594"/>
    </source>
</evidence>
<dbReference type="PANTHER" id="PTHR11142">
    <property type="entry name" value="PSEUDOURIDYLATE SYNTHASE"/>
    <property type="match status" value="1"/>
</dbReference>
<evidence type="ECO:0000259" key="8">
    <source>
        <dbReference type="Pfam" id="PF01416"/>
    </source>
</evidence>
<protein>
    <recommendedName>
        <fullName evidence="4">tRNA pseudouridine synthase A</fullName>
        <ecNumber evidence="4">5.4.99.12</ecNumber>
    </recommendedName>
    <alternativeName>
        <fullName evidence="4">tRNA pseudouridine(38-40) synthase</fullName>
    </alternativeName>
    <alternativeName>
        <fullName evidence="4">tRNA pseudouridylate synthase I</fullName>
    </alternativeName>
    <alternativeName>
        <fullName evidence="4">tRNA-uridine isomerase I</fullName>
    </alternativeName>
</protein>
<dbReference type="InterPro" id="IPR001406">
    <property type="entry name" value="PsdUridine_synth_TruA"/>
</dbReference>
<feature type="domain" description="Pseudouridine synthase I TruA alpha/beta" evidence="8">
    <location>
        <begin position="143"/>
        <end position="244"/>
    </location>
</feature>
<organism evidence="9 10">
    <name type="scientific">Clostridium disporicum</name>
    <dbReference type="NCBI Taxonomy" id="84024"/>
    <lineage>
        <taxon>Bacteria</taxon>
        <taxon>Bacillati</taxon>
        <taxon>Bacillota</taxon>
        <taxon>Clostridia</taxon>
        <taxon>Eubacteriales</taxon>
        <taxon>Clostridiaceae</taxon>
        <taxon>Clostridium</taxon>
    </lineage>
</organism>
<keyword evidence="3 4" id="KW-0413">Isomerase</keyword>
<evidence type="ECO:0000256" key="2">
    <source>
        <dbReference type="ARBA" id="ARBA00022694"/>
    </source>
</evidence>
<evidence type="ECO:0000256" key="4">
    <source>
        <dbReference type="HAMAP-Rule" id="MF_00171"/>
    </source>
</evidence>
<dbReference type="GO" id="GO:0003723">
    <property type="term" value="F:RNA binding"/>
    <property type="evidence" value="ECO:0007669"/>
    <property type="project" value="InterPro"/>
</dbReference>
<evidence type="ECO:0000256" key="1">
    <source>
        <dbReference type="ARBA" id="ARBA00009375"/>
    </source>
</evidence>
<feature type="binding site" evidence="4 6">
    <location>
        <position position="110"/>
    </location>
    <ligand>
        <name>substrate</name>
    </ligand>
</feature>
<dbReference type="HAMAP" id="MF_00171">
    <property type="entry name" value="TruA"/>
    <property type="match status" value="1"/>
</dbReference>
<dbReference type="InterPro" id="IPR020103">
    <property type="entry name" value="PsdUridine_synth_cat_dom_sf"/>
</dbReference>
<dbReference type="InterPro" id="IPR020095">
    <property type="entry name" value="PsdUridine_synth_TruA_C"/>
</dbReference>
<evidence type="ECO:0000256" key="5">
    <source>
        <dbReference type="PIRSR" id="PIRSR001430-1"/>
    </source>
</evidence>
<dbReference type="GO" id="GO:0031119">
    <property type="term" value="P:tRNA pseudouridine synthesis"/>
    <property type="evidence" value="ECO:0007669"/>
    <property type="project" value="UniProtKB-UniRule"/>
</dbReference>
<dbReference type="EMBL" id="CYZX01000018">
    <property type="protein sequence ID" value="CUO88249.1"/>
    <property type="molecule type" value="Genomic_DNA"/>
</dbReference>
<evidence type="ECO:0000256" key="7">
    <source>
        <dbReference type="RuleBase" id="RU003792"/>
    </source>
</evidence>
<dbReference type="Gene3D" id="3.30.70.660">
    <property type="entry name" value="Pseudouridine synthase I, catalytic domain, C-terminal subdomain"/>
    <property type="match status" value="1"/>
</dbReference>
<keyword evidence="2 4" id="KW-0819">tRNA processing</keyword>
<comment type="caution">
    <text evidence="4">Lacks conserved residue(s) required for the propagation of feature annotation.</text>
</comment>
<name>A0A174ITM5_9CLOT</name>
<evidence type="ECO:0000256" key="3">
    <source>
        <dbReference type="ARBA" id="ARBA00023235"/>
    </source>
</evidence>
<comment type="function">
    <text evidence="4">Formation of pseudouridine at positions 38, 39 and 40 in the anticodon stem and loop of transfer RNAs.</text>
</comment>
<accession>A0A174ITM5</accession>
<dbReference type="RefSeq" id="WP_055267073.1">
    <property type="nucleotide sequence ID" value="NZ_CABIXQ010000018.1"/>
</dbReference>